<dbReference type="EMBL" id="BKAJ01000107">
    <property type="protein sequence ID" value="GEP58680.1"/>
    <property type="molecule type" value="Genomic_DNA"/>
</dbReference>
<gene>
    <name evidence="2" type="ORF">RSO01_58460</name>
</gene>
<dbReference type="AlphaFoldDB" id="A0A512NIA6"/>
<sequence>MQHVRPAGPQPIDSDRFRIVMRGMEKMDTGVPMVDSVDGIGLPRLRWPLIRSFGITSDQQYRDFDASTRRSGDKPPDGRA</sequence>
<proteinExistence type="predicted"/>
<comment type="caution">
    <text evidence="2">The sequence shown here is derived from an EMBL/GenBank/DDBJ whole genome shotgun (WGS) entry which is preliminary data.</text>
</comment>
<evidence type="ECO:0000313" key="3">
    <source>
        <dbReference type="Proteomes" id="UP000321058"/>
    </source>
</evidence>
<protein>
    <submittedName>
        <fullName evidence="2">Uncharacterized protein</fullName>
    </submittedName>
</protein>
<evidence type="ECO:0000256" key="1">
    <source>
        <dbReference type="SAM" id="MobiDB-lite"/>
    </source>
</evidence>
<evidence type="ECO:0000313" key="2">
    <source>
        <dbReference type="EMBL" id="GEP58680.1"/>
    </source>
</evidence>
<dbReference type="Proteomes" id="UP000321058">
    <property type="component" value="Unassembled WGS sequence"/>
</dbReference>
<feature type="region of interest" description="Disordered" evidence="1">
    <location>
        <begin position="60"/>
        <end position="80"/>
    </location>
</feature>
<organism evidence="2 3">
    <name type="scientific">Reyranella soli</name>
    <dbReference type="NCBI Taxonomy" id="1230389"/>
    <lineage>
        <taxon>Bacteria</taxon>
        <taxon>Pseudomonadati</taxon>
        <taxon>Pseudomonadota</taxon>
        <taxon>Alphaproteobacteria</taxon>
        <taxon>Hyphomicrobiales</taxon>
        <taxon>Reyranellaceae</taxon>
        <taxon>Reyranella</taxon>
    </lineage>
</organism>
<name>A0A512NIA6_9HYPH</name>
<keyword evidence="3" id="KW-1185">Reference proteome</keyword>
<accession>A0A512NIA6</accession>
<reference evidence="2 3" key="1">
    <citation type="submission" date="2019-07" db="EMBL/GenBank/DDBJ databases">
        <title>Whole genome shotgun sequence of Reyranella soli NBRC 108950.</title>
        <authorList>
            <person name="Hosoyama A."/>
            <person name="Uohara A."/>
            <person name="Ohji S."/>
            <person name="Ichikawa N."/>
        </authorList>
    </citation>
    <scope>NUCLEOTIDE SEQUENCE [LARGE SCALE GENOMIC DNA]</scope>
    <source>
        <strain evidence="2 3">NBRC 108950</strain>
    </source>
</reference>